<accession>A0A937FY18</accession>
<evidence type="ECO:0000313" key="2">
    <source>
        <dbReference type="EMBL" id="MBL6448139.1"/>
    </source>
</evidence>
<protein>
    <submittedName>
        <fullName evidence="2">Uncharacterized protein</fullName>
    </submittedName>
</protein>
<reference evidence="2" key="1">
    <citation type="submission" date="2021-01" db="EMBL/GenBank/DDBJ databases">
        <title>Fulvivirga kasyanovii gen. nov., sp nov., a novel member of the phylum Bacteroidetes isolated from seawater in a mussel farm.</title>
        <authorList>
            <person name="Zhao L.-H."/>
            <person name="Wang Z.-J."/>
        </authorList>
    </citation>
    <scope>NUCLEOTIDE SEQUENCE</scope>
    <source>
        <strain evidence="2">29W222</strain>
    </source>
</reference>
<comment type="caution">
    <text evidence="2">The sequence shown here is derived from an EMBL/GenBank/DDBJ whole genome shotgun (WGS) entry which is preliminary data.</text>
</comment>
<evidence type="ECO:0000313" key="3">
    <source>
        <dbReference type="Proteomes" id="UP000614216"/>
    </source>
</evidence>
<dbReference type="Proteomes" id="UP000614216">
    <property type="component" value="Unassembled WGS sequence"/>
</dbReference>
<dbReference type="EMBL" id="JAEUGD010000058">
    <property type="protein sequence ID" value="MBL6448139.1"/>
    <property type="molecule type" value="Genomic_DNA"/>
</dbReference>
<sequence length="249" mass="27182">MKTYLTILALVFSLYLQAQPTKLVVRAKAKDAKFIGSSIGGAKVIVRDALTSEILSQGVTMGSTGNTSLIMKEPHERYKPIADDQTARFVAEIDIEEPKFITIEVVAPVNQSQARVKAQTQLWLIPGKHIEGEGVVLEIPGFVVNVLSPQTHEFIKSSSIKLKANVVMMCGCTISNGGLWDAEKIEVQAIISKGGKHLKTVSMEVKDKVNTFEADVDLQEPGTYEAIIYAYDDRTGNTGVDKVNFIVGE</sequence>
<feature type="signal peptide" evidence="1">
    <location>
        <begin position="1"/>
        <end position="18"/>
    </location>
</feature>
<organism evidence="2 3">
    <name type="scientific">Fulvivirga marina</name>
    <dbReference type="NCBI Taxonomy" id="2494733"/>
    <lineage>
        <taxon>Bacteria</taxon>
        <taxon>Pseudomonadati</taxon>
        <taxon>Bacteroidota</taxon>
        <taxon>Cytophagia</taxon>
        <taxon>Cytophagales</taxon>
        <taxon>Fulvivirgaceae</taxon>
        <taxon>Fulvivirga</taxon>
    </lineage>
</organism>
<keyword evidence="1" id="KW-0732">Signal</keyword>
<feature type="chain" id="PRO_5037230897" evidence="1">
    <location>
        <begin position="19"/>
        <end position="249"/>
    </location>
</feature>
<evidence type="ECO:0000256" key="1">
    <source>
        <dbReference type="SAM" id="SignalP"/>
    </source>
</evidence>
<keyword evidence="3" id="KW-1185">Reference proteome</keyword>
<dbReference type="RefSeq" id="WP_202857671.1">
    <property type="nucleotide sequence ID" value="NZ_JAEUGD010000058.1"/>
</dbReference>
<gene>
    <name evidence="2" type="ORF">JMN32_17605</name>
</gene>
<proteinExistence type="predicted"/>
<dbReference type="AlphaFoldDB" id="A0A937FY18"/>
<name>A0A937FY18_9BACT</name>